<dbReference type="InterPro" id="IPR036178">
    <property type="entry name" value="Formintransfe-cycloase-like_sf"/>
</dbReference>
<protein>
    <submittedName>
        <fullName evidence="2">Methenyltetrahydrofolate cyclohydrolase</fullName>
    </submittedName>
</protein>
<gene>
    <name evidence="2" type="ORF">ENS29_16640</name>
</gene>
<evidence type="ECO:0000259" key="1">
    <source>
        <dbReference type="Pfam" id="PF04961"/>
    </source>
</evidence>
<organism evidence="2">
    <name type="scientific">Desulfatirhabdium butyrativorans</name>
    <dbReference type="NCBI Taxonomy" id="340467"/>
    <lineage>
        <taxon>Bacteria</taxon>
        <taxon>Pseudomonadati</taxon>
        <taxon>Thermodesulfobacteriota</taxon>
        <taxon>Desulfobacteria</taxon>
        <taxon>Desulfobacterales</taxon>
        <taxon>Desulfatirhabdiaceae</taxon>
        <taxon>Desulfatirhabdium</taxon>
    </lineage>
</organism>
<dbReference type="AlphaFoldDB" id="A0A7C4VSG8"/>
<dbReference type="InterPro" id="IPR007044">
    <property type="entry name" value="Cyclodeamin/CycHdrlase"/>
</dbReference>
<dbReference type="Gene3D" id="1.20.120.680">
    <property type="entry name" value="Formiminotetrahydrofolate cyclodeaminase monomer, up-and-down helical bundle"/>
    <property type="match status" value="1"/>
</dbReference>
<reference evidence="2" key="1">
    <citation type="journal article" date="2020" name="mSystems">
        <title>Genome- and Community-Level Interaction Insights into Carbon Utilization and Element Cycling Functions of Hydrothermarchaeota in Hydrothermal Sediment.</title>
        <authorList>
            <person name="Zhou Z."/>
            <person name="Liu Y."/>
            <person name="Xu W."/>
            <person name="Pan J."/>
            <person name="Luo Z.H."/>
            <person name="Li M."/>
        </authorList>
    </citation>
    <scope>NUCLEOTIDE SEQUENCE [LARGE SCALE GENOMIC DNA]</scope>
    <source>
        <strain evidence="2">SpSt-477</strain>
    </source>
</reference>
<feature type="domain" description="Cyclodeaminase/cyclohydrolase" evidence="1">
    <location>
        <begin position="15"/>
        <end position="194"/>
    </location>
</feature>
<dbReference type="GO" id="GO:0016787">
    <property type="term" value="F:hydrolase activity"/>
    <property type="evidence" value="ECO:0007669"/>
    <property type="project" value="UniProtKB-KW"/>
</dbReference>
<accession>A0A7C4VSG8</accession>
<sequence>MEIQIERPMMLANQTIQAFLEKTASGEPVPGGGSAAALNAALAAALVEMVARLTIGKKGFEAVQPRMQDIAEVCKELRDTLLFDIDRDSDAYTQVLAAYRLPKGTEEERDHRKAAIQKAFRTAASVPRDVAEKALRIMQLAGEVIRNGNPNAASDGAAGMLAARMAALTALYNVRINLPSVEDAQWCSDMRDAAARMEDEVHSLEAAITPSIPIP</sequence>
<keyword evidence="2" id="KW-0378">Hydrolase</keyword>
<dbReference type="SUPFAM" id="SSF101262">
    <property type="entry name" value="Methenyltetrahydrofolate cyclohydrolase-like"/>
    <property type="match status" value="1"/>
</dbReference>
<evidence type="ECO:0000313" key="2">
    <source>
        <dbReference type="EMBL" id="HGU34453.1"/>
    </source>
</evidence>
<dbReference type="Pfam" id="PF04961">
    <property type="entry name" value="FTCD_C"/>
    <property type="match status" value="1"/>
</dbReference>
<name>A0A7C4VSG8_9BACT</name>
<comment type="caution">
    <text evidence="2">The sequence shown here is derived from an EMBL/GenBank/DDBJ whole genome shotgun (WGS) entry which is preliminary data.</text>
</comment>
<proteinExistence type="predicted"/>
<dbReference type="EMBL" id="DSUH01000380">
    <property type="protein sequence ID" value="HGU34453.1"/>
    <property type="molecule type" value="Genomic_DNA"/>
</dbReference>